<dbReference type="GO" id="GO:0004145">
    <property type="term" value="F:diamine N-acetyltransferase activity"/>
    <property type="evidence" value="ECO:0007669"/>
    <property type="project" value="UniProtKB-EC"/>
</dbReference>
<reference evidence="5 6" key="1">
    <citation type="submission" date="2016-02" db="EMBL/GenBank/DDBJ databases">
        <authorList>
            <consortium name="Pathogen Informatics"/>
        </authorList>
    </citation>
    <scope>NUCLEOTIDE SEQUENCE [LARGE SCALE GENOMIC DNA]</scope>
    <source>
        <strain evidence="5 6">RC20</strain>
    </source>
</reference>
<keyword evidence="3 5" id="KW-0012">Acyltransferase</keyword>
<sequence>MKNFNIRFAQKNDTETILNFIKHLAKYENLESEVVATRALLEEWIFEKEKAEVILAYDGEQAVGFALFFHNFSTFLGRAGIWLEDLFVLEEYRGKGYGKALLKFIANLAIERKCGRVEWSCLDWNQPSIDFYLSLDAKAMNEWTTYRLDGANLEEFCNYN</sequence>
<dbReference type="InterPro" id="IPR051016">
    <property type="entry name" value="Diverse_Substrate_AcTransf"/>
</dbReference>
<dbReference type="RefSeq" id="WP_075493344.1">
    <property type="nucleotide sequence ID" value="NZ_CP053844.1"/>
</dbReference>
<evidence type="ECO:0000313" key="6">
    <source>
        <dbReference type="Proteomes" id="UP000069632"/>
    </source>
</evidence>
<dbReference type="SUPFAM" id="SSF55729">
    <property type="entry name" value="Acyl-CoA N-acyltransferases (Nat)"/>
    <property type="match status" value="1"/>
</dbReference>
<gene>
    <name evidence="5" type="primary">bltD</name>
    <name evidence="5" type="ORF">ERS672216_00794</name>
</gene>
<organism evidence="5 6">
    <name type="scientific">Campylobacter geochelonis</name>
    <dbReference type="NCBI Taxonomy" id="1780362"/>
    <lineage>
        <taxon>Bacteria</taxon>
        <taxon>Pseudomonadati</taxon>
        <taxon>Campylobacterota</taxon>
        <taxon>Epsilonproteobacteria</taxon>
        <taxon>Campylobacterales</taxon>
        <taxon>Campylobacteraceae</taxon>
        <taxon>Campylobacter</taxon>
    </lineage>
</organism>
<dbReference type="InterPro" id="IPR000182">
    <property type="entry name" value="GNAT_dom"/>
</dbReference>
<dbReference type="PROSITE" id="PS51186">
    <property type="entry name" value="GNAT"/>
    <property type="match status" value="1"/>
</dbReference>
<dbReference type="EMBL" id="FIZP01000002">
    <property type="protein sequence ID" value="CZE47237.1"/>
    <property type="molecule type" value="Genomic_DNA"/>
</dbReference>
<comment type="similarity">
    <text evidence="1">Belongs to the acetyltransferase family.</text>
</comment>
<evidence type="ECO:0000259" key="4">
    <source>
        <dbReference type="PROSITE" id="PS51186"/>
    </source>
</evidence>
<proteinExistence type="inferred from homology"/>
<dbReference type="Pfam" id="PF00583">
    <property type="entry name" value="Acetyltransf_1"/>
    <property type="match status" value="1"/>
</dbReference>
<feature type="domain" description="N-acetyltransferase" evidence="4">
    <location>
        <begin position="4"/>
        <end position="160"/>
    </location>
</feature>
<dbReference type="CDD" id="cd04301">
    <property type="entry name" value="NAT_SF"/>
    <property type="match status" value="1"/>
</dbReference>
<dbReference type="Proteomes" id="UP000069632">
    <property type="component" value="Unassembled WGS sequence"/>
</dbReference>
<evidence type="ECO:0000256" key="1">
    <source>
        <dbReference type="ARBA" id="ARBA00008694"/>
    </source>
</evidence>
<evidence type="ECO:0000256" key="2">
    <source>
        <dbReference type="ARBA" id="ARBA00022679"/>
    </source>
</evidence>
<dbReference type="InterPro" id="IPR016181">
    <property type="entry name" value="Acyl_CoA_acyltransferase"/>
</dbReference>
<keyword evidence="6" id="KW-1185">Reference proteome</keyword>
<dbReference type="EC" id="2.3.1.57" evidence="5"/>
<dbReference type="Gene3D" id="3.40.630.30">
    <property type="match status" value="1"/>
</dbReference>
<dbReference type="AlphaFoldDB" id="A0A128ENG8"/>
<evidence type="ECO:0000313" key="5">
    <source>
        <dbReference type="EMBL" id="CZE47237.1"/>
    </source>
</evidence>
<dbReference type="FunFam" id="3.40.630.30:FF:000064">
    <property type="entry name" value="GNAT family acetyltransferase"/>
    <property type="match status" value="1"/>
</dbReference>
<keyword evidence="2 5" id="KW-0808">Transferase</keyword>
<accession>A0A128ENG8</accession>
<name>A0A128ENG8_9BACT</name>
<dbReference type="OrthoDB" id="9805924at2"/>
<protein>
    <submittedName>
        <fullName evidence="5">Acetyltransferase</fullName>
        <ecNumber evidence="5">2.3.1.57</ecNumber>
    </submittedName>
</protein>
<evidence type="ECO:0000256" key="3">
    <source>
        <dbReference type="ARBA" id="ARBA00023315"/>
    </source>
</evidence>
<dbReference type="PANTHER" id="PTHR10545:SF29">
    <property type="entry name" value="GH14572P-RELATED"/>
    <property type="match status" value="1"/>
</dbReference>
<dbReference type="PANTHER" id="PTHR10545">
    <property type="entry name" value="DIAMINE N-ACETYLTRANSFERASE"/>
    <property type="match status" value="1"/>
</dbReference>